<keyword evidence="2" id="KW-1185">Reference proteome</keyword>
<dbReference type="Proteomes" id="UP001473302">
    <property type="component" value="Unassembled WGS sequence"/>
</dbReference>
<name>A0ABP9YNI9_9FUNG</name>
<evidence type="ECO:0000313" key="1">
    <source>
        <dbReference type="EMBL" id="GAA5808415.1"/>
    </source>
</evidence>
<gene>
    <name evidence="1" type="ORF">MFLAVUS_001806</name>
</gene>
<evidence type="ECO:0000313" key="2">
    <source>
        <dbReference type="Proteomes" id="UP001473302"/>
    </source>
</evidence>
<sequence length="140" mass="15819">MLLRSVTFAERYLLDELTDFTVDGDVFTRKGLLFEIKAILIKELSDGEVLVSTNKPKYTNASILTYMVYIKKEILNTLPDHLISDQSDTKIGYAASIEAMLLSNTIGHKDNLRDIIFTSGLVPENDKSKEKGFRPLFKSL</sequence>
<reference evidence="1 2" key="1">
    <citation type="submission" date="2024-04" db="EMBL/GenBank/DDBJ databases">
        <title>genome sequences of Mucor flavus KT1a and Helicostylum pulchrum KT1b strains isolated from the surface of a dry-aged beef.</title>
        <authorList>
            <person name="Toyotome T."/>
            <person name="Hosono M."/>
            <person name="Torimaru M."/>
            <person name="Fukuda K."/>
            <person name="Mikami N."/>
        </authorList>
    </citation>
    <scope>NUCLEOTIDE SEQUENCE [LARGE SCALE GENOMIC DNA]</scope>
    <source>
        <strain evidence="1 2">KT1a</strain>
    </source>
</reference>
<accession>A0ABP9YNI9</accession>
<proteinExistence type="predicted"/>
<protein>
    <submittedName>
        <fullName evidence="1">Uncharacterized protein</fullName>
    </submittedName>
</protein>
<organism evidence="1 2">
    <name type="scientific">Mucor flavus</name>
    <dbReference type="NCBI Taxonomy" id="439312"/>
    <lineage>
        <taxon>Eukaryota</taxon>
        <taxon>Fungi</taxon>
        <taxon>Fungi incertae sedis</taxon>
        <taxon>Mucoromycota</taxon>
        <taxon>Mucoromycotina</taxon>
        <taxon>Mucoromycetes</taxon>
        <taxon>Mucorales</taxon>
        <taxon>Mucorineae</taxon>
        <taxon>Mucoraceae</taxon>
        <taxon>Mucor</taxon>
    </lineage>
</organism>
<dbReference type="EMBL" id="BAABUK010000003">
    <property type="protein sequence ID" value="GAA5808415.1"/>
    <property type="molecule type" value="Genomic_DNA"/>
</dbReference>
<comment type="caution">
    <text evidence="1">The sequence shown here is derived from an EMBL/GenBank/DDBJ whole genome shotgun (WGS) entry which is preliminary data.</text>
</comment>